<protein>
    <submittedName>
        <fullName evidence="2">Uncharacterized protein</fullName>
    </submittedName>
</protein>
<dbReference type="AlphaFoldDB" id="A0A060X3Z8"/>
<feature type="signal peptide" evidence="1">
    <location>
        <begin position="1"/>
        <end position="22"/>
    </location>
</feature>
<feature type="chain" id="PRO_5001594801" evidence="1">
    <location>
        <begin position="23"/>
        <end position="89"/>
    </location>
</feature>
<dbReference type="Proteomes" id="UP000193380">
    <property type="component" value="Unassembled WGS sequence"/>
</dbReference>
<organism evidence="2 3">
    <name type="scientific">Oncorhynchus mykiss</name>
    <name type="common">Rainbow trout</name>
    <name type="synonym">Salmo gairdneri</name>
    <dbReference type="NCBI Taxonomy" id="8022"/>
    <lineage>
        <taxon>Eukaryota</taxon>
        <taxon>Metazoa</taxon>
        <taxon>Chordata</taxon>
        <taxon>Craniata</taxon>
        <taxon>Vertebrata</taxon>
        <taxon>Euteleostomi</taxon>
        <taxon>Actinopterygii</taxon>
        <taxon>Neopterygii</taxon>
        <taxon>Teleostei</taxon>
        <taxon>Protacanthopterygii</taxon>
        <taxon>Salmoniformes</taxon>
        <taxon>Salmonidae</taxon>
        <taxon>Salmoninae</taxon>
        <taxon>Oncorhynchus</taxon>
    </lineage>
</organism>
<name>A0A060X3Z8_ONCMY</name>
<reference evidence="2" key="1">
    <citation type="journal article" date="2014" name="Nat. Commun.">
        <title>The rainbow trout genome provides novel insights into evolution after whole-genome duplication in vertebrates.</title>
        <authorList>
            <person name="Berthelot C."/>
            <person name="Brunet F."/>
            <person name="Chalopin D."/>
            <person name="Juanchich A."/>
            <person name="Bernard M."/>
            <person name="Noel B."/>
            <person name="Bento P."/>
            <person name="Da Silva C."/>
            <person name="Labadie K."/>
            <person name="Alberti A."/>
            <person name="Aury J.M."/>
            <person name="Louis A."/>
            <person name="Dehais P."/>
            <person name="Bardou P."/>
            <person name="Montfort J."/>
            <person name="Klopp C."/>
            <person name="Cabau C."/>
            <person name="Gaspin C."/>
            <person name="Thorgaard G.H."/>
            <person name="Boussaha M."/>
            <person name="Quillet E."/>
            <person name="Guyomard R."/>
            <person name="Galiana D."/>
            <person name="Bobe J."/>
            <person name="Volff J.N."/>
            <person name="Genet C."/>
            <person name="Wincker P."/>
            <person name="Jaillon O."/>
            <person name="Roest Crollius H."/>
            <person name="Guiguen Y."/>
        </authorList>
    </citation>
    <scope>NUCLEOTIDE SEQUENCE [LARGE SCALE GENOMIC DNA]</scope>
</reference>
<evidence type="ECO:0000256" key="1">
    <source>
        <dbReference type="SAM" id="SignalP"/>
    </source>
</evidence>
<keyword evidence="1" id="KW-0732">Signal</keyword>
<dbReference type="PaxDb" id="8022-A0A060X3Z8"/>
<accession>A0A060X3Z8</accession>
<reference evidence="2" key="2">
    <citation type="submission" date="2014-03" db="EMBL/GenBank/DDBJ databases">
        <authorList>
            <person name="Genoscope - CEA"/>
        </authorList>
    </citation>
    <scope>NUCLEOTIDE SEQUENCE</scope>
</reference>
<gene>
    <name evidence="2" type="ORF">GSONMT00054258001</name>
</gene>
<proteinExistence type="predicted"/>
<evidence type="ECO:0000313" key="3">
    <source>
        <dbReference type="Proteomes" id="UP000193380"/>
    </source>
</evidence>
<dbReference type="EMBL" id="FR904953">
    <property type="protein sequence ID" value="CDQ74176.1"/>
    <property type="molecule type" value="Genomic_DNA"/>
</dbReference>
<sequence length="89" mass="9797">MRAALHIVLVLFLYLINTSVLTDDDVDYDDDFNSHPSDISKSEVSIGGEIEEVSVEGPDNSNKFDEITQDLSVSQLSQTQGADYMEVVA</sequence>
<dbReference type="STRING" id="8022.A0A060X3Z8"/>
<evidence type="ECO:0000313" key="2">
    <source>
        <dbReference type="EMBL" id="CDQ74176.1"/>
    </source>
</evidence>